<evidence type="ECO:0000313" key="6">
    <source>
        <dbReference type="Proteomes" id="UP001605036"/>
    </source>
</evidence>
<feature type="compositionally biased region" description="Acidic residues" evidence="3">
    <location>
        <begin position="485"/>
        <end position="504"/>
    </location>
</feature>
<dbReference type="InterPro" id="IPR034081">
    <property type="entry name" value="R3H_AAA"/>
</dbReference>
<dbReference type="InterPro" id="IPR027417">
    <property type="entry name" value="P-loop_NTPase"/>
</dbReference>
<keyword evidence="1" id="KW-0547">Nucleotide-binding</keyword>
<dbReference type="AlphaFoldDB" id="A0ABD1YEX5"/>
<feature type="compositionally biased region" description="Polar residues" evidence="3">
    <location>
        <begin position="471"/>
        <end position="484"/>
    </location>
</feature>
<feature type="domain" description="AAA+ ATPase" evidence="4">
    <location>
        <begin position="261"/>
        <end position="392"/>
    </location>
</feature>
<evidence type="ECO:0000256" key="1">
    <source>
        <dbReference type="ARBA" id="ARBA00022741"/>
    </source>
</evidence>
<evidence type="ECO:0000259" key="4">
    <source>
        <dbReference type="SMART" id="SM00382"/>
    </source>
</evidence>
<dbReference type="Proteomes" id="UP001605036">
    <property type="component" value="Unassembled WGS sequence"/>
</dbReference>
<dbReference type="Gene3D" id="3.40.50.300">
    <property type="entry name" value="P-loop containing nucleotide triphosphate hydrolases"/>
    <property type="match status" value="1"/>
</dbReference>
<dbReference type="InterPro" id="IPR045735">
    <property type="entry name" value="Spore_III_AA_AAA+_ATPase"/>
</dbReference>
<comment type="caution">
    <text evidence="5">The sequence shown here is derived from an EMBL/GenBank/DDBJ whole genome shotgun (WGS) entry which is preliminary data.</text>
</comment>
<organism evidence="5 6">
    <name type="scientific">Riccia fluitans</name>
    <dbReference type="NCBI Taxonomy" id="41844"/>
    <lineage>
        <taxon>Eukaryota</taxon>
        <taxon>Viridiplantae</taxon>
        <taxon>Streptophyta</taxon>
        <taxon>Embryophyta</taxon>
        <taxon>Marchantiophyta</taxon>
        <taxon>Marchantiopsida</taxon>
        <taxon>Marchantiidae</taxon>
        <taxon>Marchantiales</taxon>
        <taxon>Ricciaceae</taxon>
        <taxon>Riccia</taxon>
    </lineage>
</organism>
<proteinExistence type="predicted"/>
<dbReference type="InterPro" id="IPR058670">
    <property type="entry name" value="PTPase_dom"/>
</dbReference>
<protein>
    <recommendedName>
        <fullName evidence="4">AAA+ ATPase domain-containing protein</fullName>
    </recommendedName>
</protein>
<evidence type="ECO:0000313" key="5">
    <source>
        <dbReference type="EMBL" id="KAL2629220.1"/>
    </source>
</evidence>
<reference evidence="5 6" key="1">
    <citation type="submission" date="2024-09" db="EMBL/GenBank/DDBJ databases">
        <title>Chromosome-scale assembly of Riccia fluitans.</title>
        <authorList>
            <person name="Paukszto L."/>
            <person name="Sawicki J."/>
            <person name="Karawczyk K."/>
            <person name="Piernik-Szablinska J."/>
            <person name="Szczecinska M."/>
            <person name="Mazdziarz M."/>
        </authorList>
    </citation>
    <scope>NUCLEOTIDE SEQUENCE [LARGE SCALE GENOMIC DNA]</scope>
    <source>
        <strain evidence="5">Rf_01</strain>
        <tissue evidence="5">Aerial parts of the thallus</tissue>
    </source>
</reference>
<feature type="compositionally biased region" description="Polar residues" evidence="3">
    <location>
        <begin position="505"/>
        <end position="515"/>
    </location>
</feature>
<name>A0ABD1YEX5_9MARC</name>
<keyword evidence="2" id="KW-0067">ATP-binding</keyword>
<dbReference type="SMART" id="SM00382">
    <property type="entry name" value="AAA"/>
    <property type="match status" value="1"/>
</dbReference>
<keyword evidence="6" id="KW-1185">Reference proteome</keyword>
<accession>A0ABD1YEX5</accession>
<dbReference type="InterPro" id="IPR003593">
    <property type="entry name" value="AAA+_ATPase"/>
</dbReference>
<dbReference type="CDD" id="cd00009">
    <property type="entry name" value="AAA"/>
    <property type="match status" value="1"/>
</dbReference>
<evidence type="ECO:0000256" key="2">
    <source>
        <dbReference type="ARBA" id="ARBA00022840"/>
    </source>
</evidence>
<dbReference type="CDD" id="cd02645">
    <property type="entry name" value="R3H_AAA"/>
    <property type="match status" value="1"/>
</dbReference>
<dbReference type="EMBL" id="JBHFFA010000004">
    <property type="protein sequence ID" value="KAL2629220.1"/>
    <property type="molecule type" value="Genomic_DNA"/>
</dbReference>
<dbReference type="FunFam" id="3.40.50.300:FF:001088">
    <property type="entry name" value="uncharacterized protein ycf45 isoform X2"/>
    <property type="match status" value="1"/>
</dbReference>
<dbReference type="Pfam" id="PF19568">
    <property type="entry name" value="Spore_III_AA"/>
    <property type="match status" value="1"/>
</dbReference>
<dbReference type="PANTHER" id="PTHR20953:SF3">
    <property type="entry name" value="P-LOOP CONTAINING NUCLEOSIDE TRIPHOSPHATE HYDROLASES SUPERFAMILY PROTEIN"/>
    <property type="match status" value="1"/>
</dbReference>
<evidence type="ECO:0000256" key="3">
    <source>
        <dbReference type="SAM" id="MobiDB-lite"/>
    </source>
</evidence>
<dbReference type="SUPFAM" id="SSF52540">
    <property type="entry name" value="P-loop containing nucleoside triphosphate hydrolases"/>
    <property type="match status" value="1"/>
</dbReference>
<dbReference type="PANTHER" id="PTHR20953">
    <property type="entry name" value="KINASE-RELATED"/>
    <property type="match status" value="1"/>
</dbReference>
<dbReference type="Pfam" id="PF25516">
    <property type="entry name" value="PTPase"/>
    <property type="match status" value="1"/>
</dbReference>
<dbReference type="GO" id="GO:0005524">
    <property type="term" value="F:ATP binding"/>
    <property type="evidence" value="ECO:0007669"/>
    <property type="project" value="UniProtKB-KW"/>
</dbReference>
<gene>
    <name evidence="5" type="ORF">R1flu_013906</name>
</gene>
<sequence>METMAATCPLYNLVYNSPVPSVSHRFSRGVLRYLRRGYSEMHNSVVRTSLAHEFSSSCYTGYFPRCQFSSYAVCALLPSTSTSRLSSAGRYRQRWRCDSVRSLIGFRSVSMKSRRRNVVKAAGVETSSTAELSEVKTARNGISSELRKLLDLVPEHLRARLEEHEEIDCLVEIVLDLGRKPMARFPSGDWFISQDLVTAADLEHAVSLVGEFADDNRAGMDRTLHRISAIRNRSGRIVGLTCRVGRAISGSAEMVRDLVSGGGSLLLMGPPGVGKTTAIREIGRMLADEYHKRVVIVDTSNEIAGDGDIPHVGIGRARRMQVPKVELQHEVMIEAVENHMPQTIVIDEIGTELEAFAAGTIAQRGVQLVGTAHGMTVENLIKNPSLQILAGGIQSVTLGDEEARRRNVQKSVLERKGPPTFTVAVEMVSRNEWKVHRSLAATVDYLLAGRPPKIEYRRMSSDGRVIIGNEENFTNSSDVASPISQDDENDYETDDEDDESDDEVSQASKGQQTWETGDPPLYLYTYQVTEASLEQVMEVMGLENAVQLTNDIGTADVVLALRSKLKQNPWVRGMAKYRQLPVFAIKANTMAQMVRAMRAILGMGSLAANTLVRQDVKIRTEDTGISQLQSPTPLKTTAEDEIDALEEARLAIEQLVIPKGQPVELLPRAPEIIALQIKLVEGYQLATEKAGNELNLRLRILPRISTGGAYEVGKTRDEWDEEVNIEGGKSVVRLPILPE</sequence>
<feature type="region of interest" description="Disordered" evidence="3">
    <location>
        <begin position="470"/>
        <end position="516"/>
    </location>
</feature>